<dbReference type="InterPro" id="IPR036864">
    <property type="entry name" value="Zn2-C6_fun-type_DNA-bd_sf"/>
</dbReference>
<evidence type="ECO:0000256" key="5">
    <source>
        <dbReference type="ARBA" id="ARBA00023242"/>
    </source>
</evidence>
<accession>A0A9P9F998</accession>
<dbReference type="OrthoDB" id="3862662at2759"/>
<dbReference type="SMART" id="SM00066">
    <property type="entry name" value="GAL4"/>
    <property type="match status" value="1"/>
</dbReference>
<dbReference type="CDD" id="cd12148">
    <property type="entry name" value="fungal_TF_MHR"/>
    <property type="match status" value="1"/>
</dbReference>
<dbReference type="Pfam" id="PF04082">
    <property type="entry name" value="Fungal_trans"/>
    <property type="match status" value="1"/>
</dbReference>
<evidence type="ECO:0000256" key="2">
    <source>
        <dbReference type="ARBA" id="ARBA00022723"/>
    </source>
</evidence>
<proteinExistence type="predicted"/>
<keyword evidence="9" id="KW-1185">Reference proteome</keyword>
<comment type="caution">
    <text evidence="8">The sequence shown here is derived from an EMBL/GenBank/DDBJ whole genome shotgun (WGS) entry which is preliminary data.</text>
</comment>
<keyword evidence="5" id="KW-0539">Nucleus</keyword>
<name>A0A9P9F998_9HYPO</name>
<evidence type="ECO:0000256" key="1">
    <source>
        <dbReference type="ARBA" id="ARBA00004123"/>
    </source>
</evidence>
<dbReference type="Gene3D" id="4.10.240.10">
    <property type="entry name" value="Zn(2)-C6 fungal-type DNA-binding domain"/>
    <property type="match status" value="1"/>
</dbReference>
<dbReference type="CDD" id="cd00067">
    <property type="entry name" value="GAL4"/>
    <property type="match status" value="1"/>
</dbReference>
<evidence type="ECO:0000313" key="9">
    <source>
        <dbReference type="Proteomes" id="UP000717696"/>
    </source>
</evidence>
<comment type="subcellular location">
    <subcellularLocation>
        <location evidence="1">Nucleus</location>
    </subcellularLocation>
</comment>
<feature type="domain" description="Zn(2)-C6 fungal-type" evidence="7">
    <location>
        <begin position="23"/>
        <end position="53"/>
    </location>
</feature>
<organism evidence="8 9">
    <name type="scientific">Dactylonectria estremocensis</name>
    <dbReference type="NCBI Taxonomy" id="1079267"/>
    <lineage>
        <taxon>Eukaryota</taxon>
        <taxon>Fungi</taxon>
        <taxon>Dikarya</taxon>
        <taxon>Ascomycota</taxon>
        <taxon>Pezizomycotina</taxon>
        <taxon>Sordariomycetes</taxon>
        <taxon>Hypocreomycetidae</taxon>
        <taxon>Hypocreales</taxon>
        <taxon>Nectriaceae</taxon>
        <taxon>Dactylonectria</taxon>
    </lineage>
</organism>
<dbReference type="InterPro" id="IPR001138">
    <property type="entry name" value="Zn2Cys6_DnaBD"/>
</dbReference>
<keyword evidence="3" id="KW-0805">Transcription regulation</keyword>
<reference evidence="8" key="1">
    <citation type="journal article" date="2021" name="Nat. Commun.">
        <title>Genetic determinants of endophytism in the Arabidopsis root mycobiome.</title>
        <authorList>
            <person name="Mesny F."/>
            <person name="Miyauchi S."/>
            <person name="Thiergart T."/>
            <person name="Pickel B."/>
            <person name="Atanasova L."/>
            <person name="Karlsson M."/>
            <person name="Huettel B."/>
            <person name="Barry K.W."/>
            <person name="Haridas S."/>
            <person name="Chen C."/>
            <person name="Bauer D."/>
            <person name="Andreopoulos W."/>
            <person name="Pangilinan J."/>
            <person name="LaButti K."/>
            <person name="Riley R."/>
            <person name="Lipzen A."/>
            <person name="Clum A."/>
            <person name="Drula E."/>
            <person name="Henrissat B."/>
            <person name="Kohler A."/>
            <person name="Grigoriev I.V."/>
            <person name="Martin F.M."/>
            <person name="Hacquard S."/>
        </authorList>
    </citation>
    <scope>NUCLEOTIDE SEQUENCE</scope>
    <source>
        <strain evidence="8">MPI-CAGE-AT-0021</strain>
    </source>
</reference>
<dbReference type="PANTHER" id="PTHR47338:SF20">
    <property type="entry name" value="ZN(II)2CYS6 TRANSCRIPTION FACTOR (EUROFUNG)"/>
    <property type="match status" value="1"/>
</dbReference>
<dbReference type="EMBL" id="JAGMUU010000004">
    <property type="protein sequence ID" value="KAH7155788.1"/>
    <property type="molecule type" value="Genomic_DNA"/>
</dbReference>
<evidence type="ECO:0000256" key="4">
    <source>
        <dbReference type="ARBA" id="ARBA00023163"/>
    </source>
</evidence>
<dbReference type="Pfam" id="PF00172">
    <property type="entry name" value="Zn_clus"/>
    <property type="match status" value="1"/>
</dbReference>
<dbReference type="SUPFAM" id="SSF57701">
    <property type="entry name" value="Zn2/Cys6 DNA-binding domain"/>
    <property type="match status" value="1"/>
</dbReference>
<evidence type="ECO:0000256" key="6">
    <source>
        <dbReference type="SAM" id="MobiDB-lite"/>
    </source>
</evidence>
<sequence length="530" mass="58087">MFSLGVLTPGPGAGESFERAPQACRQCSGLKRKCQRELPYCSLCVRLRKTCDYPTRRKPYGSRTSHEGQSSSSAASVSSGGIDATITPCPFPDAFFIDTELFRSVSHSTLRNACPVPSYVSQLLGLDANAVCEPFFSSFDTWFPFISKKGLKLSIQANVPDEAPGLALLLLCMKLVSTSPEPYHTSAVDSTLYKSAKNYLNTVEDVSPAALPVFQSLVLLALYELGHGIFPTAYLTVGRAARLGILRGIHDRRNSTQLFVGPPTWTYSEEERRTWWATSILECAVNLGPKGFHLAIPEPAQGTLLPTADTEWFRGEIGPNQALFMTGFSPDSTIGPFSRVCQTSHILGRVINHRNYRKDSENWGFILDEAIQLNTTLTALDSYVSQPMESQQGGEWVSTIDVALCTCARLALYHLYACNEPDVSAPRRAEESIMQAASIAGIKHIISTRSPALAQCVLRQGAENLERSSPLVIQCLYDAATECQWFLKEGDVVEGAASTLRLLMGALNLLAQRWGLADKCLQLLKQEDGQ</sequence>
<dbReference type="Proteomes" id="UP000717696">
    <property type="component" value="Unassembled WGS sequence"/>
</dbReference>
<dbReference type="PANTHER" id="PTHR47338">
    <property type="entry name" value="ZN(II)2CYS6 TRANSCRIPTION FACTOR (EUROFUNG)-RELATED"/>
    <property type="match status" value="1"/>
</dbReference>
<gene>
    <name evidence="8" type="ORF">B0J13DRAFT_546359</name>
</gene>
<protein>
    <recommendedName>
        <fullName evidence="7">Zn(2)-C6 fungal-type domain-containing protein</fullName>
    </recommendedName>
</protein>
<dbReference type="PROSITE" id="PS00463">
    <property type="entry name" value="ZN2_CY6_FUNGAL_1"/>
    <property type="match status" value="1"/>
</dbReference>
<feature type="compositionally biased region" description="Low complexity" evidence="6">
    <location>
        <begin position="70"/>
        <end position="79"/>
    </location>
</feature>
<dbReference type="GO" id="GO:0005634">
    <property type="term" value="C:nucleus"/>
    <property type="evidence" value="ECO:0007669"/>
    <property type="project" value="UniProtKB-SubCell"/>
</dbReference>
<keyword evidence="2" id="KW-0479">Metal-binding</keyword>
<dbReference type="GO" id="GO:0000981">
    <property type="term" value="F:DNA-binding transcription factor activity, RNA polymerase II-specific"/>
    <property type="evidence" value="ECO:0007669"/>
    <property type="project" value="InterPro"/>
</dbReference>
<dbReference type="AlphaFoldDB" id="A0A9P9F998"/>
<evidence type="ECO:0000313" key="8">
    <source>
        <dbReference type="EMBL" id="KAH7155788.1"/>
    </source>
</evidence>
<evidence type="ECO:0000256" key="3">
    <source>
        <dbReference type="ARBA" id="ARBA00023015"/>
    </source>
</evidence>
<dbReference type="GO" id="GO:0008270">
    <property type="term" value="F:zinc ion binding"/>
    <property type="evidence" value="ECO:0007669"/>
    <property type="project" value="InterPro"/>
</dbReference>
<dbReference type="InterPro" id="IPR050815">
    <property type="entry name" value="TF_fung"/>
</dbReference>
<keyword evidence="4" id="KW-0804">Transcription</keyword>
<feature type="region of interest" description="Disordered" evidence="6">
    <location>
        <begin position="59"/>
        <end position="79"/>
    </location>
</feature>
<dbReference type="PROSITE" id="PS50048">
    <property type="entry name" value="ZN2_CY6_FUNGAL_2"/>
    <property type="match status" value="1"/>
</dbReference>
<dbReference type="GO" id="GO:0003677">
    <property type="term" value="F:DNA binding"/>
    <property type="evidence" value="ECO:0007669"/>
    <property type="project" value="InterPro"/>
</dbReference>
<dbReference type="InterPro" id="IPR007219">
    <property type="entry name" value="XnlR_reg_dom"/>
</dbReference>
<evidence type="ECO:0000259" key="7">
    <source>
        <dbReference type="PROSITE" id="PS50048"/>
    </source>
</evidence>
<dbReference type="GO" id="GO:0006351">
    <property type="term" value="P:DNA-templated transcription"/>
    <property type="evidence" value="ECO:0007669"/>
    <property type="project" value="InterPro"/>
</dbReference>